<comment type="caution">
    <text evidence="2">The sequence shown here is derived from an EMBL/GenBank/DDBJ whole genome shotgun (WGS) entry which is preliminary data.</text>
</comment>
<gene>
    <name evidence="2" type="ORF">S01H1_31260</name>
</gene>
<evidence type="ECO:0000313" key="2">
    <source>
        <dbReference type="EMBL" id="GAF89069.1"/>
    </source>
</evidence>
<dbReference type="EMBL" id="BARS01019276">
    <property type="protein sequence ID" value="GAF89069.1"/>
    <property type="molecule type" value="Genomic_DNA"/>
</dbReference>
<dbReference type="AlphaFoldDB" id="X0T792"/>
<sequence>MQKAFSPELAEALSEAEGEVEGEESHNVRIN</sequence>
<feature type="non-terminal residue" evidence="2">
    <location>
        <position position="31"/>
    </location>
</feature>
<feature type="region of interest" description="Disordered" evidence="1">
    <location>
        <begin position="1"/>
        <end position="31"/>
    </location>
</feature>
<organism evidence="2">
    <name type="scientific">marine sediment metagenome</name>
    <dbReference type="NCBI Taxonomy" id="412755"/>
    <lineage>
        <taxon>unclassified sequences</taxon>
        <taxon>metagenomes</taxon>
        <taxon>ecological metagenomes</taxon>
    </lineage>
</organism>
<accession>X0T792</accession>
<proteinExistence type="predicted"/>
<protein>
    <submittedName>
        <fullName evidence="2">Uncharacterized protein</fullName>
    </submittedName>
</protein>
<reference evidence="2" key="1">
    <citation type="journal article" date="2014" name="Front. Microbiol.">
        <title>High frequency of phylogenetically diverse reductive dehalogenase-homologous genes in deep subseafloor sedimentary metagenomes.</title>
        <authorList>
            <person name="Kawai M."/>
            <person name="Futagami T."/>
            <person name="Toyoda A."/>
            <person name="Takaki Y."/>
            <person name="Nishi S."/>
            <person name="Hori S."/>
            <person name="Arai W."/>
            <person name="Tsubouchi T."/>
            <person name="Morono Y."/>
            <person name="Uchiyama I."/>
            <person name="Ito T."/>
            <person name="Fujiyama A."/>
            <person name="Inagaki F."/>
            <person name="Takami H."/>
        </authorList>
    </citation>
    <scope>NUCLEOTIDE SEQUENCE</scope>
    <source>
        <strain evidence="2">Expedition CK06-06</strain>
    </source>
</reference>
<name>X0T792_9ZZZZ</name>
<evidence type="ECO:0000256" key="1">
    <source>
        <dbReference type="SAM" id="MobiDB-lite"/>
    </source>
</evidence>